<accession>A0ABV5Z871</accession>
<dbReference type="InterPro" id="IPR007627">
    <property type="entry name" value="RNA_pol_sigma70_r2"/>
</dbReference>
<dbReference type="Pfam" id="PF08281">
    <property type="entry name" value="Sigma70_r4_2"/>
    <property type="match status" value="1"/>
</dbReference>
<dbReference type="InterPro" id="IPR013249">
    <property type="entry name" value="RNA_pol_sigma70_r4_t2"/>
</dbReference>
<comment type="similarity">
    <text evidence="1">Belongs to the sigma-70 factor family. ECF subfamily.</text>
</comment>
<dbReference type="SUPFAM" id="SSF88946">
    <property type="entry name" value="Sigma2 domain of RNA polymerase sigma factors"/>
    <property type="match status" value="1"/>
</dbReference>
<organism evidence="7 8">
    <name type="scientific">Balneatrix alpica</name>
    <dbReference type="NCBI Taxonomy" id="75684"/>
    <lineage>
        <taxon>Bacteria</taxon>
        <taxon>Pseudomonadati</taxon>
        <taxon>Pseudomonadota</taxon>
        <taxon>Gammaproteobacteria</taxon>
        <taxon>Oceanospirillales</taxon>
        <taxon>Balneatrichaceae</taxon>
        <taxon>Balneatrix</taxon>
    </lineage>
</organism>
<evidence type="ECO:0000256" key="2">
    <source>
        <dbReference type="ARBA" id="ARBA00023015"/>
    </source>
</evidence>
<dbReference type="InterPro" id="IPR013324">
    <property type="entry name" value="RNA_pol_sigma_r3/r4-like"/>
</dbReference>
<dbReference type="PANTHER" id="PTHR43133:SF62">
    <property type="entry name" value="RNA POLYMERASE SIGMA FACTOR SIGZ"/>
    <property type="match status" value="1"/>
</dbReference>
<dbReference type="SUPFAM" id="SSF88659">
    <property type="entry name" value="Sigma3 and sigma4 domains of RNA polymerase sigma factors"/>
    <property type="match status" value="1"/>
</dbReference>
<dbReference type="InterPro" id="IPR014284">
    <property type="entry name" value="RNA_pol_sigma-70_dom"/>
</dbReference>
<evidence type="ECO:0000256" key="1">
    <source>
        <dbReference type="ARBA" id="ARBA00010641"/>
    </source>
</evidence>
<dbReference type="Gene3D" id="1.10.1740.10">
    <property type="match status" value="1"/>
</dbReference>
<evidence type="ECO:0000259" key="6">
    <source>
        <dbReference type="Pfam" id="PF08281"/>
    </source>
</evidence>
<name>A0ABV5Z871_9GAMM</name>
<dbReference type="Proteomes" id="UP001589628">
    <property type="component" value="Unassembled WGS sequence"/>
</dbReference>
<dbReference type="RefSeq" id="WP_027313574.1">
    <property type="nucleotide sequence ID" value="NZ_JBHLZN010000001.1"/>
</dbReference>
<dbReference type="Pfam" id="PF04542">
    <property type="entry name" value="Sigma70_r2"/>
    <property type="match status" value="1"/>
</dbReference>
<proteinExistence type="inferred from homology"/>
<protein>
    <submittedName>
        <fullName evidence="7">RNA polymerase sigma factor</fullName>
    </submittedName>
</protein>
<dbReference type="CDD" id="cd06171">
    <property type="entry name" value="Sigma70_r4"/>
    <property type="match status" value="1"/>
</dbReference>
<gene>
    <name evidence="7" type="ORF">ACFFLH_03505</name>
</gene>
<dbReference type="InterPro" id="IPR039425">
    <property type="entry name" value="RNA_pol_sigma-70-like"/>
</dbReference>
<feature type="domain" description="RNA polymerase sigma factor 70 region 4 type 2" evidence="6">
    <location>
        <begin position="116"/>
        <end position="168"/>
    </location>
</feature>
<feature type="domain" description="RNA polymerase sigma-70 region 2" evidence="5">
    <location>
        <begin position="22"/>
        <end position="91"/>
    </location>
</feature>
<evidence type="ECO:0000256" key="3">
    <source>
        <dbReference type="ARBA" id="ARBA00023082"/>
    </source>
</evidence>
<evidence type="ECO:0000256" key="4">
    <source>
        <dbReference type="ARBA" id="ARBA00023163"/>
    </source>
</evidence>
<dbReference type="EMBL" id="JBHLZN010000001">
    <property type="protein sequence ID" value="MFB9885474.1"/>
    <property type="molecule type" value="Genomic_DNA"/>
</dbReference>
<evidence type="ECO:0000313" key="7">
    <source>
        <dbReference type="EMBL" id="MFB9885474.1"/>
    </source>
</evidence>
<comment type="caution">
    <text evidence="7">The sequence shown here is derived from an EMBL/GenBank/DDBJ whole genome shotgun (WGS) entry which is preliminary data.</text>
</comment>
<evidence type="ECO:0000259" key="5">
    <source>
        <dbReference type="Pfam" id="PF04542"/>
    </source>
</evidence>
<keyword evidence="3" id="KW-0731">Sigma factor</keyword>
<keyword evidence="2" id="KW-0805">Transcription regulation</keyword>
<keyword evidence="8" id="KW-1185">Reference proteome</keyword>
<evidence type="ECO:0000313" key="8">
    <source>
        <dbReference type="Proteomes" id="UP001589628"/>
    </source>
</evidence>
<dbReference type="Gene3D" id="1.10.10.10">
    <property type="entry name" value="Winged helix-like DNA-binding domain superfamily/Winged helix DNA-binding domain"/>
    <property type="match status" value="1"/>
</dbReference>
<sequence length="181" mass="20925">MTELEDCLLALGQGDSQALAKIYQHYSRPLLAMLWRLAGERNLAEEWLHEGFERLWQRAGEYQPGQGRAEAWLWALFRHHGLDQLRTRKRRLRLLQRWQTEAEEEASPATTRLPHQPLAQCLAQLPGETRQALVLSYSYGLSHDELQQQLGVPLGTLKSWIRRGAERLKTCLYQLGITSLN</sequence>
<dbReference type="PANTHER" id="PTHR43133">
    <property type="entry name" value="RNA POLYMERASE ECF-TYPE SIGMA FACTO"/>
    <property type="match status" value="1"/>
</dbReference>
<dbReference type="InterPro" id="IPR036388">
    <property type="entry name" value="WH-like_DNA-bd_sf"/>
</dbReference>
<dbReference type="NCBIfam" id="TIGR02937">
    <property type="entry name" value="sigma70-ECF"/>
    <property type="match status" value="1"/>
</dbReference>
<dbReference type="InterPro" id="IPR013325">
    <property type="entry name" value="RNA_pol_sigma_r2"/>
</dbReference>
<reference evidence="7 8" key="1">
    <citation type="submission" date="2024-09" db="EMBL/GenBank/DDBJ databases">
        <authorList>
            <person name="Sun Q."/>
            <person name="Mori K."/>
        </authorList>
    </citation>
    <scope>NUCLEOTIDE SEQUENCE [LARGE SCALE GENOMIC DNA]</scope>
    <source>
        <strain evidence="7 8">ATCC 51285</strain>
    </source>
</reference>
<keyword evidence="4" id="KW-0804">Transcription</keyword>